<evidence type="ECO:0008006" key="3">
    <source>
        <dbReference type="Google" id="ProtNLM"/>
    </source>
</evidence>
<protein>
    <recommendedName>
        <fullName evidence="3">tRNA pseudouridine32 synthase / 23S rRNA pseudouridine746 synthase</fullName>
    </recommendedName>
</protein>
<organism evidence="1 2">
    <name type="scientific">Pedobacter jamesrossensis</name>
    <dbReference type="NCBI Taxonomy" id="1908238"/>
    <lineage>
        <taxon>Bacteria</taxon>
        <taxon>Pseudomonadati</taxon>
        <taxon>Bacteroidota</taxon>
        <taxon>Sphingobacteriia</taxon>
        <taxon>Sphingobacteriales</taxon>
        <taxon>Sphingobacteriaceae</taxon>
        <taxon>Pedobacter</taxon>
    </lineage>
</organism>
<name>A0ABV8NNQ5_9SPHI</name>
<dbReference type="EMBL" id="JBHSBY010000140">
    <property type="protein sequence ID" value="MFC4198514.1"/>
    <property type="molecule type" value="Genomic_DNA"/>
</dbReference>
<dbReference type="Proteomes" id="UP001595792">
    <property type="component" value="Unassembled WGS sequence"/>
</dbReference>
<comment type="caution">
    <text evidence="1">The sequence shown here is derived from an EMBL/GenBank/DDBJ whole genome shotgun (WGS) entry which is preliminary data.</text>
</comment>
<gene>
    <name evidence="1" type="ORF">ACFOUY_17540</name>
</gene>
<dbReference type="RefSeq" id="WP_378962515.1">
    <property type="nucleotide sequence ID" value="NZ_JBHRXC010000016.1"/>
</dbReference>
<proteinExistence type="predicted"/>
<keyword evidence="2" id="KW-1185">Reference proteome</keyword>
<accession>A0ABV8NNQ5</accession>
<reference evidence="2" key="1">
    <citation type="journal article" date="2019" name="Int. J. Syst. Evol. Microbiol.">
        <title>The Global Catalogue of Microorganisms (GCM) 10K type strain sequencing project: providing services to taxonomists for standard genome sequencing and annotation.</title>
        <authorList>
            <consortium name="The Broad Institute Genomics Platform"/>
            <consortium name="The Broad Institute Genome Sequencing Center for Infectious Disease"/>
            <person name="Wu L."/>
            <person name="Ma J."/>
        </authorList>
    </citation>
    <scope>NUCLEOTIDE SEQUENCE [LARGE SCALE GENOMIC DNA]</scope>
    <source>
        <strain evidence="2">CCM 8689</strain>
    </source>
</reference>
<sequence length="262" mass="30068">MSKEIKDTYFSKFKTKINHQIIPEKFNLMIDEPHPLCLLAAGELQDYLSNQTDWIHNFGLSDDDETPIIGKMFGVLVVQNQENELGYLSAFSGKLAGCNQHAKFVPPVFDLLTENGFLNPGMKELTHLNQEIRDLEAQGYNENLTHIRDLKLKRKNHSIALQNKIFNHYHFLNQAGAEKSLSEIFKDIGYKNPPAGAGECAAPKLLQYAFQHKMKPIALAEFWWGQSPKSDFWKHGQFYPCCREKCEPIFKHMLSKIDIQKG</sequence>
<evidence type="ECO:0000313" key="1">
    <source>
        <dbReference type="EMBL" id="MFC4198514.1"/>
    </source>
</evidence>
<evidence type="ECO:0000313" key="2">
    <source>
        <dbReference type="Proteomes" id="UP001595792"/>
    </source>
</evidence>